<keyword evidence="2" id="KW-1185">Reference proteome</keyword>
<evidence type="ECO:0008006" key="3">
    <source>
        <dbReference type="Google" id="ProtNLM"/>
    </source>
</evidence>
<feature type="non-terminal residue" evidence="1">
    <location>
        <position position="112"/>
    </location>
</feature>
<reference evidence="1" key="1">
    <citation type="submission" date="2023-06" db="EMBL/GenBank/DDBJ databases">
        <title>Uncultivated large filamentous bacteria from sulfidic sediments reveal new species and different genomic features in energy metabolism and defense.</title>
        <authorList>
            <person name="Fonseca A."/>
        </authorList>
    </citation>
    <scope>NUCLEOTIDE SEQUENCE</scope>
    <source>
        <strain evidence="1">HSG4</strain>
    </source>
</reference>
<gene>
    <name evidence="1" type="ORF">QUF54_11300</name>
</gene>
<dbReference type="EMBL" id="JAUCGM010000971">
    <property type="protein sequence ID" value="MDM8563928.1"/>
    <property type="molecule type" value="Genomic_DNA"/>
</dbReference>
<dbReference type="SUPFAM" id="SSF52172">
    <property type="entry name" value="CheY-like"/>
    <property type="match status" value="1"/>
</dbReference>
<proteinExistence type="predicted"/>
<sequence>MHTLFIEENAQDYLQIRRILDEEKNPLNIDWAPNYEIALKQIKKKRYDIYLVGYKAQQVQQRQILTWLSKYTIIPIILLTKHNESVDPALMEKTQVEVLPKEHLTWFLFRQT</sequence>
<protein>
    <recommendedName>
        <fullName evidence="3">Response regulatory domain-containing protein</fullName>
    </recommendedName>
</protein>
<name>A0ABT7VWI3_9GAMM</name>
<dbReference type="Gene3D" id="3.40.50.2300">
    <property type="match status" value="1"/>
</dbReference>
<comment type="caution">
    <text evidence="1">The sequence shown here is derived from an EMBL/GenBank/DDBJ whole genome shotgun (WGS) entry which is preliminary data.</text>
</comment>
<accession>A0ABT7VWI3</accession>
<evidence type="ECO:0000313" key="1">
    <source>
        <dbReference type="EMBL" id="MDM8563928.1"/>
    </source>
</evidence>
<dbReference type="Proteomes" id="UP001171945">
    <property type="component" value="Unassembled WGS sequence"/>
</dbReference>
<evidence type="ECO:0000313" key="2">
    <source>
        <dbReference type="Proteomes" id="UP001171945"/>
    </source>
</evidence>
<dbReference type="InterPro" id="IPR011006">
    <property type="entry name" value="CheY-like_superfamily"/>
</dbReference>
<organism evidence="1 2">
    <name type="scientific">Candidatus Marithioploca araucensis</name>
    <dbReference type="NCBI Taxonomy" id="70273"/>
    <lineage>
        <taxon>Bacteria</taxon>
        <taxon>Pseudomonadati</taxon>
        <taxon>Pseudomonadota</taxon>
        <taxon>Gammaproteobacteria</taxon>
        <taxon>Thiotrichales</taxon>
        <taxon>Thiotrichaceae</taxon>
        <taxon>Candidatus Marithioploca</taxon>
    </lineage>
</organism>